<name>A0A7X5VC67_9ACTN</name>
<evidence type="ECO:0000256" key="1">
    <source>
        <dbReference type="SAM" id="Phobius"/>
    </source>
</evidence>
<feature type="transmembrane region" description="Helical" evidence="1">
    <location>
        <begin position="240"/>
        <end position="259"/>
    </location>
</feature>
<feature type="transmembrane region" description="Helical" evidence="1">
    <location>
        <begin position="265"/>
        <end position="288"/>
    </location>
</feature>
<accession>A0A7X5VC67</accession>
<keyword evidence="1" id="KW-1133">Transmembrane helix</keyword>
<organism evidence="2 3">
    <name type="scientific">Kribbella shirazensis</name>
    <dbReference type="NCBI Taxonomy" id="1105143"/>
    <lineage>
        <taxon>Bacteria</taxon>
        <taxon>Bacillati</taxon>
        <taxon>Actinomycetota</taxon>
        <taxon>Actinomycetes</taxon>
        <taxon>Propionibacteriales</taxon>
        <taxon>Kribbellaceae</taxon>
        <taxon>Kribbella</taxon>
    </lineage>
</organism>
<keyword evidence="3" id="KW-1185">Reference proteome</keyword>
<comment type="caution">
    <text evidence="2">The sequence shown here is derived from an EMBL/GenBank/DDBJ whole genome shotgun (WGS) entry which is preliminary data.</text>
</comment>
<feature type="transmembrane region" description="Helical" evidence="1">
    <location>
        <begin position="210"/>
        <end position="228"/>
    </location>
</feature>
<dbReference type="RefSeq" id="WP_167209390.1">
    <property type="nucleotide sequence ID" value="NZ_JAASRO010000001.1"/>
</dbReference>
<feature type="transmembrane region" description="Helical" evidence="1">
    <location>
        <begin position="12"/>
        <end position="32"/>
    </location>
</feature>
<feature type="transmembrane region" description="Helical" evidence="1">
    <location>
        <begin position="126"/>
        <end position="150"/>
    </location>
</feature>
<keyword evidence="1" id="KW-0812">Transmembrane</keyword>
<feature type="transmembrane region" description="Helical" evidence="1">
    <location>
        <begin position="85"/>
        <end position="114"/>
    </location>
</feature>
<keyword evidence="1" id="KW-0472">Membrane</keyword>
<proteinExistence type="predicted"/>
<dbReference type="EMBL" id="JAASRO010000001">
    <property type="protein sequence ID" value="NIK58525.1"/>
    <property type="molecule type" value="Genomic_DNA"/>
</dbReference>
<reference evidence="2 3" key="1">
    <citation type="submission" date="2020-03" db="EMBL/GenBank/DDBJ databases">
        <title>Sequencing the genomes of 1000 actinobacteria strains.</title>
        <authorList>
            <person name="Klenk H.-P."/>
        </authorList>
    </citation>
    <scope>NUCLEOTIDE SEQUENCE [LARGE SCALE GENOMIC DNA]</scope>
    <source>
        <strain evidence="2 3">DSM 45490</strain>
    </source>
</reference>
<evidence type="ECO:0000313" key="3">
    <source>
        <dbReference type="Proteomes" id="UP000555407"/>
    </source>
</evidence>
<gene>
    <name evidence="2" type="ORF">BJY22_004242</name>
</gene>
<feature type="transmembrane region" description="Helical" evidence="1">
    <location>
        <begin position="171"/>
        <end position="190"/>
    </location>
</feature>
<protein>
    <submittedName>
        <fullName evidence="2">Uncharacterized protein</fullName>
    </submittedName>
</protein>
<dbReference type="AlphaFoldDB" id="A0A7X5VC67"/>
<sequence>MSHLRLRLQRAALVVACLAPVPYLVLKVLWLSGSTIGTTTAAGASEMHETRFVVGNLITVFLMVVAVAFAIALTRPAAHRVPAWLVFVLGAGATGLLAPILLGLPLGLVLQLIADGAVKTATDEGLAPWVFGAVYSGFALLGIALAVLLAQYVVARWGDLIAVAPQPPSTVATVAGALGMVPFGLANLYWGIFGPGSTGPQAMDLVAQRTVLVVTGLLSLAAFALPLVSQRAVGPRMAWLITWTGCCVVAFQGPTQILLANGGDVQPMIAFIALLSTPGSSLYGLGVLRGAGHLLWLSRAVDRWHLVFRSHR</sequence>
<evidence type="ECO:0000313" key="2">
    <source>
        <dbReference type="EMBL" id="NIK58525.1"/>
    </source>
</evidence>
<dbReference type="Proteomes" id="UP000555407">
    <property type="component" value="Unassembled WGS sequence"/>
</dbReference>
<feature type="transmembrane region" description="Helical" evidence="1">
    <location>
        <begin position="52"/>
        <end position="73"/>
    </location>
</feature>